<organism evidence="3 4">
    <name type="scientific">Buchnera aphidicola</name>
    <name type="common">Hyadaphis tataricae</name>
    <dbReference type="NCBI Taxonomy" id="1241859"/>
    <lineage>
        <taxon>Bacteria</taxon>
        <taxon>Pseudomonadati</taxon>
        <taxon>Pseudomonadota</taxon>
        <taxon>Gammaproteobacteria</taxon>
        <taxon>Enterobacterales</taxon>
        <taxon>Erwiniaceae</taxon>
        <taxon>Buchnera</taxon>
    </lineage>
</organism>
<comment type="similarity">
    <text evidence="1 2">Belongs to the UPF0125 (RnfH) family.</text>
</comment>
<dbReference type="RefSeq" id="WP_158356529.1">
    <property type="nucleotide sequence ID" value="NZ_CP034873.1"/>
</dbReference>
<protein>
    <recommendedName>
        <fullName evidence="2">UPF0125 protein D9V69_01260</fullName>
    </recommendedName>
</protein>
<gene>
    <name evidence="3" type="ORF">D9V69_01260</name>
</gene>
<dbReference type="HAMAP" id="MF_00460">
    <property type="entry name" value="UPF0125_RnfH"/>
    <property type="match status" value="1"/>
</dbReference>
<reference evidence="3 4" key="1">
    <citation type="submission" date="2018-12" db="EMBL/GenBank/DDBJ databases">
        <authorList>
            <person name="Chong R.A."/>
        </authorList>
    </citation>
    <scope>NUCLEOTIDE SEQUENCE [LARGE SCALE GENOMIC DNA]</scope>
    <source>
        <strain evidence="3 4">Hta</strain>
    </source>
</reference>
<dbReference type="NCBIfam" id="NF002490">
    <property type="entry name" value="PRK01777.1"/>
    <property type="match status" value="1"/>
</dbReference>
<dbReference type="EMBL" id="CP034873">
    <property type="protein sequence ID" value="QCI21559.1"/>
    <property type="molecule type" value="Genomic_DNA"/>
</dbReference>
<dbReference type="PANTHER" id="PTHR37483:SF1">
    <property type="entry name" value="UPF0125 PROTEIN RATB"/>
    <property type="match status" value="1"/>
</dbReference>
<sequence>MKTIKVTVVYALPNIQHFIVVCMNIGDTVKDSIIKSNITKFMENNSLYHLQVGIYNKKVSLNSKIKDGDRIEIYRNLIVDPKERRRKKVTQSKKSILK</sequence>
<dbReference type="PANTHER" id="PTHR37483">
    <property type="entry name" value="UPF0125 PROTEIN RATB"/>
    <property type="match status" value="1"/>
</dbReference>
<dbReference type="InterPro" id="IPR037021">
    <property type="entry name" value="RnfH_sf"/>
</dbReference>
<evidence type="ECO:0000256" key="1">
    <source>
        <dbReference type="ARBA" id="ARBA00010645"/>
    </source>
</evidence>
<evidence type="ECO:0000313" key="3">
    <source>
        <dbReference type="EMBL" id="QCI21559.1"/>
    </source>
</evidence>
<dbReference type="InterPro" id="IPR016155">
    <property type="entry name" value="Mopterin_synth/thiamin_S_b"/>
</dbReference>
<reference evidence="3 4" key="2">
    <citation type="submission" date="2019-05" db="EMBL/GenBank/DDBJ databases">
        <title>Genome evolution of the obligate endosymbiont Buchnera aphidicola.</title>
        <authorList>
            <person name="Moran N.A."/>
        </authorList>
    </citation>
    <scope>NUCLEOTIDE SEQUENCE [LARGE SCALE GENOMIC DNA]</scope>
    <source>
        <strain evidence="3 4">Hta</strain>
    </source>
</reference>
<name>A0A4D6XZH8_9GAMM</name>
<dbReference type="InterPro" id="IPR005346">
    <property type="entry name" value="RnfH"/>
</dbReference>
<dbReference type="AlphaFoldDB" id="A0A4D6XZH8"/>
<dbReference type="OrthoDB" id="9796575at2"/>
<proteinExistence type="inferred from homology"/>
<evidence type="ECO:0000256" key="2">
    <source>
        <dbReference type="HAMAP-Rule" id="MF_00460"/>
    </source>
</evidence>
<accession>A0A4D6XZH8</accession>
<evidence type="ECO:0000313" key="4">
    <source>
        <dbReference type="Proteomes" id="UP000298773"/>
    </source>
</evidence>
<dbReference type="Pfam" id="PF03658">
    <property type="entry name" value="Ub-RnfH"/>
    <property type="match status" value="1"/>
</dbReference>
<dbReference type="Gene3D" id="3.10.20.280">
    <property type="entry name" value="RnfH-like"/>
    <property type="match status" value="1"/>
</dbReference>
<dbReference type="SUPFAM" id="SSF54285">
    <property type="entry name" value="MoaD/ThiS"/>
    <property type="match status" value="1"/>
</dbReference>
<dbReference type="Proteomes" id="UP000298773">
    <property type="component" value="Chromosome"/>
</dbReference>